<feature type="domain" description="C2H2-type" evidence="9">
    <location>
        <begin position="40"/>
        <end position="67"/>
    </location>
</feature>
<comment type="caution">
    <text evidence="10">The sequence shown here is derived from an EMBL/GenBank/DDBJ whole genome shotgun (WGS) entry which is preliminary data.</text>
</comment>
<name>A0AAE1X8C2_9LAMI</name>
<reference evidence="10" key="2">
    <citation type="journal article" date="2024" name="Plant">
        <title>Genomic evolution and insights into agronomic trait innovations of Sesamum species.</title>
        <authorList>
            <person name="Miao H."/>
            <person name="Wang L."/>
            <person name="Qu L."/>
            <person name="Liu H."/>
            <person name="Sun Y."/>
            <person name="Le M."/>
            <person name="Wang Q."/>
            <person name="Wei S."/>
            <person name="Zheng Y."/>
            <person name="Lin W."/>
            <person name="Duan Y."/>
            <person name="Cao H."/>
            <person name="Xiong S."/>
            <person name="Wang X."/>
            <person name="Wei L."/>
            <person name="Li C."/>
            <person name="Ma Q."/>
            <person name="Ju M."/>
            <person name="Zhao R."/>
            <person name="Li G."/>
            <person name="Mu C."/>
            <person name="Tian Q."/>
            <person name="Mei H."/>
            <person name="Zhang T."/>
            <person name="Gao T."/>
            <person name="Zhang H."/>
        </authorList>
    </citation>
    <scope>NUCLEOTIDE SEQUENCE</scope>
    <source>
        <strain evidence="10">K16</strain>
    </source>
</reference>
<comment type="subcellular location">
    <subcellularLocation>
        <location evidence="1">Nucleus</location>
    </subcellularLocation>
</comment>
<keyword evidence="3 8" id="KW-0863">Zinc-finger</keyword>
<dbReference type="SUPFAM" id="SSF57667">
    <property type="entry name" value="beta-beta-alpha zinc fingers"/>
    <property type="match status" value="1"/>
</dbReference>
<evidence type="ECO:0000256" key="5">
    <source>
        <dbReference type="ARBA" id="ARBA00023015"/>
    </source>
</evidence>
<evidence type="ECO:0000259" key="9">
    <source>
        <dbReference type="PROSITE" id="PS50157"/>
    </source>
</evidence>
<evidence type="ECO:0000313" key="11">
    <source>
        <dbReference type="Proteomes" id="UP001289374"/>
    </source>
</evidence>
<keyword evidence="6" id="KW-0804">Transcription</keyword>
<organism evidence="10 11">
    <name type="scientific">Sesamum angolense</name>
    <dbReference type="NCBI Taxonomy" id="2727404"/>
    <lineage>
        <taxon>Eukaryota</taxon>
        <taxon>Viridiplantae</taxon>
        <taxon>Streptophyta</taxon>
        <taxon>Embryophyta</taxon>
        <taxon>Tracheophyta</taxon>
        <taxon>Spermatophyta</taxon>
        <taxon>Magnoliopsida</taxon>
        <taxon>eudicotyledons</taxon>
        <taxon>Gunneridae</taxon>
        <taxon>Pentapetalae</taxon>
        <taxon>asterids</taxon>
        <taxon>lamiids</taxon>
        <taxon>Lamiales</taxon>
        <taxon>Pedaliaceae</taxon>
        <taxon>Sesamum</taxon>
    </lineage>
</organism>
<evidence type="ECO:0000256" key="1">
    <source>
        <dbReference type="ARBA" id="ARBA00004123"/>
    </source>
</evidence>
<keyword evidence="2" id="KW-0479">Metal-binding</keyword>
<dbReference type="AlphaFoldDB" id="A0AAE1X8C2"/>
<dbReference type="PANTHER" id="PTHR45801:SF110">
    <property type="entry name" value="TRANSCRIPTIONAL REGULATOR SUPERMAN"/>
    <property type="match status" value="1"/>
</dbReference>
<dbReference type="PROSITE" id="PS50157">
    <property type="entry name" value="ZINC_FINGER_C2H2_2"/>
    <property type="match status" value="1"/>
</dbReference>
<dbReference type="InterPro" id="IPR013087">
    <property type="entry name" value="Znf_C2H2_type"/>
</dbReference>
<keyword evidence="7" id="KW-0539">Nucleus</keyword>
<evidence type="ECO:0000256" key="8">
    <source>
        <dbReference type="PROSITE-ProRule" id="PRU00042"/>
    </source>
</evidence>
<keyword evidence="4" id="KW-0862">Zinc</keyword>
<dbReference type="Pfam" id="PF13912">
    <property type="entry name" value="zf-C2H2_6"/>
    <property type="match status" value="1"/>
</dbReference>
<evidence type="ECO:0000256" key="2">
    <source>
        <dbReference type="ARBA" id="ARBA00022723"/>
    </source>
</evidence>
<protein>
    <submittedName>
        <fullName evidence="10">Transcriptional regulator SUPERMAN</fullName>
    </submittedName>
</protein>
<dbReference type="PROSITE" id="PS00028">
    <property type="entry name" value="ZINC_FINGER_C2H2_1"/>
    <property type="match status" value="1"/>
</dbReference>
<dbReference type="SMART" id="SM00355">
    <property type="entry name" value="ZnF_C2H2"/>
    <property type="match status" value="1"/>
</dbReference>
<keyword evidence="11" id="KW-1185">Reference proteome</keyword>
<dbReference type="EMBL" id="JACGWL010000002">
    <property type="protein sequence ID" value="KAK4407197.1"/>
    <property type="molecule type" value="Genomic_DNA"/>
</dbReference>
<dbReference type="GO" id="GO:0005634">
    <property type="term" value="C:nucleus"/>
    <property type="evidence" value="ECO:0007669"/>
    <property type="project" value="UniProtKB-SubCell"/>
</dbReference>
<evidence type="ECO:0000313" key="10">
    <source>
        <dbReference type="EMBL" id="KAK4407197.1"/>
    </source>
</evidence>
<accession>A0AAE1X8C2</accession>
<dbReference type="InterPro" id="IPR036236">
    <property type="entry name" value="Znf_C2H2_sf"/>
</dbReference>
<evidence type="ECO:0000256" key="7">
    <source>
        <dbReference type="ARBA" id="ARBA00023242"/>
    </source>
</evidence>
<dbReference type="InterPro" id="IPR052426">
    <property type="entry name" value="Plant_dev_regulator"/>
</dbReference>
<keyword evidence="5" id="KW-0805">Transcription regulation</keyword>
<dbReference type="PANTHER" id="PTHR45801">
    <property type="entry name" value="OS07G0101800 PROTEIN"/>
    <property type="match status" value="1"/>
</dbReference>
<dbReference type="Gene3D" id="3.30.160.60">
    <property type="entry name" value="Classic Zinc Finger"/>
    <property type="match status" value="1"/>
</dbReference>
<proteinExistence type="predicted"/>
<evidence type="ECO:0000256" key="4">
    <source>
        <dbReference type="ARBA" id="ARBA00022833"/>
    </source>
</evidence>
<dbReference type="GO" id="GO:0008270">
    <property type="term" value="F:zinc ion binding"/>
    <property type="evidence" value="ECO:0007669"/>
    <property type="project" value="UniProtKB-KW"/>
</dbReference>
<evidence type="ECO:0000256" key="3">
    <source>
        <dbReference type="ARBA" id="ARBA00022771"/>
    </source>
</evidence>
<reference evidence="10" key="1">
    <citation type="submission" date="2020-06" db="EMBL/GenBank/DDBJ databases">
        <authorList>
            <person name="Li T."/>
            <person name="Hu X."/>
            <person name="Zhang T."/>
            <person name="Song X."/>
            <person name="Zhang H."/>
            <person name="Dai N."/>
            <person name="Sheng W."/>
            <person name="Hou X."/>
            <person name="Wei L."/>
        </authorList>
    </citation>
    <scope>NUCLEOTIDE SEQUENCE</scope>
    <source>
        <strain evidence="10">K16</strain>
        <tissue evidence="10">Leaf</tissue>
    </source>
</reference>
<dbReference type="Proteomes" id="UP001289374">
    <property type="component" value="Unassembled WGS sequence"/>
</dbReference>
<sequence>MEKLRWGGCDQRLIRDSWDGTTLSFEKDRTYGFSWPQRNYRCSFCKKEFKSAQALGGHMNVHRRDRARMRLSPSWDSQIPTLTLTLTLTLVFLCHLRHASQHQEKPGPAVIERSITAFRGGERGKTTAKGTMLDVTSLARRKDARVWTASEFVRLDLNLGLLQDTEDQDLDLELRLGCN</sequence>
<evidence type="ECO:0000256" key="6">
    <source>
        <dbReference type="ARBA" id="ARBA00023163"/>
    </source>
</evidence>
<gene>
    <name evidence="10" type="ORF">Sango_0300700</name>
</gene>